<name>A0A1I0MZ68_9FIRM</name>
<keyword evidence="1" id="KW-0472">Membrane</keyword>
<sequence length="193" mass="20972">MLASKKKGYNLDFIIGLVILPAIVSVVILLIGSNVARAFSMAGAFALVRFRSAPGSAKDIAVVFFSMASGLACGLGYITFAAIFVTAIIVVLLALSLSTFGEKKSCSKQLKITIPENLNYQSAFDDIFDSYTQKTELRNVKTTNMGTLFELTFIVGMKTNINEKAFIDEIRCRNGNLNISLGLIPDQSYSMLN</sequence>
<feature type="transmembrane region" description="Helical" evidence="1">
    <location>
        <begin position="12"/>
        <end position="31"/>
    </location>
</feature>
<dbReference type="InterPro" id="IPR032531">
    <property type="entry name" value="DUF4956"/>
</dbReference>
<dbReference type="Pfam" id="PF16316">
    <property type="entry name" value="DUF4956"/>
    <property type="match status" value="1"/>
</dbReference>
<dbReference type="STRING" id="99656.SAMN05421659_102269"/>
<feature type="transmembrane region" description="Helical" evidence="1">
    <location>
        <begin position="74"/>
        <end position="95"/>
    </location>
</feature>
<dbReference type="EMBL" id="FOJI01000002">
    <property type="protein sequence ID" value="SEV94116.1"/>
    <property type="molecule type" value="Genomic_DNA"/>
</dbReference>
<organism evidence="2 3">
    <name type="scientific">[Clostridium] fimetarium</name>
    <dbReference type="NCBI Taxonomy" id="99656"/>
    <lineage>
        <taxon>Bacteria</taxon>
        <taxon>Bacillati</taxon>
        <taxon>Bacillota</taxon>
        <taxon>Clostridia</taxon>
        <taxon>Lachnospirales</taxon>
        <taxon>Lachnospiraceae</taxon>
    </lineage>
</organism>
<evidence type="ECO:0000256" key="1">
    <source>
        <dbReference type="SAM" id="Phobius"/>
    </source>
</evidence>
<evidence type="ECO:0008006" key="4">
    <source>
        <dbReference type="Google" id="ProtNLM"/>
    </source>
</evidence>
<reference evidence="2 3" key="1">
    <citation type="submission" date="2016-10" db="EMBL/GenBank/DDBJ databases">
        <authorList>
            <person name="de Groot N.N."/>
        </authorList>
    </citation>
    <scope>NUCLEOTIDE SEQUENCE [LARGE SCALE GENOMIC DNA]</scope>
    <source>
        <strain evidence="2 3">DSM 9179</strain>
    </source>
</reference>
<gene>
    <name evidence="2" type="ORF">SAMN05421659_102269</name>
</gene>
<proteinExistence type="predicted"/>
<evidence type="ECO:0000313" key="3">
    <source>
        <dbReference type="Proteomes" id="UP000199701"/>
    </source>
</evidence>
<keyword evidence="3" id="KW-1185">Reference proteome</keyword>
<accession>A0A1I0MZ68</accession>
<keyword evidence="1" id="KW-0812">Transmembrane</keyword>
<keyword evidence="1" id="KW-1133">Transmembrane helix</keyword>
<evidence type="ECO:0000313" key="2">
    <source>
        <dbReference type="EMBL" id="SEV94116.1"/>
    </source>
</evidence>
<dbReference type="Proteomes" id="UP000199701">
    <property type="component" value="Unassembled WGS sequence"/>
</dbReference>
<protein>
    <recommendedName>
        <fullName evidence="4">DUF4956 domain-containing protein</fullName>
    </recommendedName>
</protein>
<dbReference type="AlphaFoldDB" id="A0A1I0MZ68"/>